<dbReference type="PANTHER" id="PTHR35024:SF4">
    <property type="entry name" value="POLYMER-FORMING CYTOSKELETAL PROTEIN"/>
    <property type="match status" value="1"/>
</dbReference>
<proteinExistence type="predicted"/>
<accession>B3T0K7</accession>
<dbReference type="EMBL" id="EU016567">
    <property type="protein sequence ID" value="ABZ06116.1"/>
    <property type="molecule type" value="Genomic_DNA"/>
</dbReference>
<sequence length="106" mass="11719">MVNKNQSTLFSNIKIKGNITEKESISIYGKVTGNIKAELVETFENSNIEGNITSKNTFIGGKFKGDINSDRVYIRKAADVEGSIKHKTLSIKEGSVLKIKAEKKNK</sequence>
<evidence type="ECO:0008006" key="2">
    <source>
        <dbReference type="Google" id="ProtNLM"/>
    </source>
</evidence>
<name>B3T0K7_9ZZZZ</name>
<protein>
    <recommendedName>
        <fullName evidence="2">Polymer-forming cytoskeletal</fullName>
    </recommendedName>
</protein>
<reference evidence="1" key="1">
    <citation type="journal article" date="2008" name="ISME J.">
        <title>Genomic patterns of recombination, clonal divergence and environment in marine microbial populations.</title>
        <authorList>
            <person name="Konstantinidis K.T."/>
            <person name="Delong E.F."/>
        </authorList>
    </citation>
    <scope>NUCLEOTIDE SEQUENCE</scope>
</reference>
<evidence type="ECO:0000313" key="1">
    <source>
        <dbReference type="EMBL" id="ABZ06116.1"/>
    </source>
</evidence>
<dbReference type="PANTHER" id="PTHR35024">
    <property type="entry name" value="HYPOTHETICAL CYTOSOLIC PROTEIN"/>
    <property type="match status" value="1"/>
</dbReference>
<organism evidence="1">
    <name type="scientific">uncultured marine microorganism HF4000_005K23</name>
    <dbReference type="NCBI Taxonomy" id="455508"/>
    <lineage>
        <taxon>unclassified sequences</taxon>
        <taxon>environmental samples</taxon>
    </lineage>
</organism>
<gene>
    <name evidence="1" type="ORF">ALOHA_HF4000005K23ctg1g3</name>
</gene>
<dbReference type="AlphaFoldDB" id="B3T0K7"/>
<dbReference type="Pfam" id="PF04519">
    <property type="entry name" value="Bactofilin"/>
    <property type="match status" value="1"/>
</dbReference>
<dbReference type="InterPro" id="IPR007607">
    <property type="entry name" value="BacA/B"/>
</dbReference>